<evidence type="ECO:0000256" key="1">
    <source>
        <dbReference type="SAM" id="Phobius"/>
    </source>
</evidence>
<reference evidence="2" key="1">
    <citation type="submission" date="2022-02" db="EMBL/GenBank/DDBJ databases">
        <authorList>
            <person name="Henning P.M."/>
            <person name="McCubbin A.G."/>
            <person name="Shore J.S."/>
        </authorList>
    </citation>
    <scope>NUCLEOTIDE SEQUENCE</scope>
    <source>
        <strain evidence="2">F60SS</strain>
        <tissue evidence="2">Leaves</tissue>
    </source>
</reference>
<sequence length="187" mass="21025">MSQQQSLTIDAWIREAKEAANMVEDVESRIRVKDPEQEHRLIDIAKSKLLEVGVKIDRLESLLRNPPSKPILTGGDLEFRWKMLSDLRLRTRALVFSLCTPSSSKREGDLPAANTRETEVTIGSKDQERPKALVPKDDADLEQPLINDRPSRSFILMTLVRKICWTICLILGAAAIVVVLVILCAII</sequence>
<keyword evidence="1" id="KW-0812">Transmembrane</keyword>
<organism evidence="2 3">
    <name type="scientific">Turnera subulata</name>
    <dbReference type="NCBI Taxonomy" id="218843"/>
    <lineage>
        <taxon>Eukaryota</taxon>
        <taxon>Viridiplantae</taxon>
        <taxon>Streptophyta</taxon>
        <taxon>Embryophyta</taxon>
        <taxon>Tracheophyta</taxon>
        <taxon>Spermatophyta</taxon>
        <taxon>Magnoliopsida</taxon>
        <taxon>eudicotyledons</taxon>
        <taxon>Gunneridae</taxon>
        <taxon>Pentapetalae</taxon>
        <taxon>rosids</taxon>
        <taxon>fabids</taxon>
        <taxon>Malpighiales</taxon>
        <taxon>Passifloraceae</taxon>
        <taxon>Turnera</taxon>
    </lineage>
</organism>
<proteinExistence type="predicted"/>
<gene>
    <name evidence="2" type="ORF">Tsubulata_000678</name>
</gene>
<feature type="transmembrane region" description="Helical" evidence="1">
    <location>
        <begin position="163"/>
        <end position="186"/>
    </location>
</feature>
<accession>A0A9Q0FIR7</accession>
<dbReference type="AlphaFoldDB" id="A0A9Q0FIR7"/>
<protein>
    <submittedName>
        <fullName evidence="2">Uncharacterized protein</fullName>
    </submittedName>
</protein>
<evidence type="ECO:0000313" key="3">
    <source>
        <dbReference type="Proteomes" id="UP001141552"/>
    </source>
</evidence>
<keyword evidence="3" id="KW-1185">Reference proteome</keyword>
<dbReference type="EMBL" id="JAKUCV010005449">
    <property type="protein sequence ID" value="KAJ4831142.1"/>
    <property type="molecule type" value="Genomic_DNA"/>
</dbReference>
<dbReference type="Proteomes" id="UP001141552">
    <property type="component" value="Unassembled WGS sequence"/>
</dbReference>
<keyword evidence="1" id="KW-0472">Membrane</keyword>
<evidence type="ECO:0000313" key="2">
    <source>
        <dbReference type="EMBL" id="KAJ4831142.1"/>
    </source>
</evidence>
<comment type="caution">
    <text evidence="2">The sequence shown here is derived from an EMBL/GenBank/DDBJ whole genome shotgun (WGS) entry which is preliminary data.</text>
</comment>
<name>A0A9Q0FIR7_9ROSI</name>
<keyword evidence="1" id="KW-1133">Transmembrane helix</keyword>
<dbReference type="OrthoDB" id="1419086at2759"/>
<reference evidence="2" key="2">
    <citation type="journal article" date="2023" name="Plants (Basel)">
        <title>Annotation of the Turnera subulata (Passifloraceae) Draft Genome Reveals the S-Locus Evolved after the Divergence of Turneroideae from Passifloroideae in a Stepwise Manner.</title>
        <authorList>
            <person name="Henning P.M."/>
            <person name="Roalson E.H."/>
            <person name="Mir W."/>
            <person name="McCubbin A.G."/>
            <person name="Shore J.S."/>
        </authorList>
    </citation>
    <scope>NUCLEOTIDE SEQUENCE</scope>
    <source>
        <strain evidence="2">F60SS</strain>
    </source>
</reference>